<name>A0ABT7Y914_9BACT</name>
<dbReference type="InterPro" id="IPR000890">
    <property type="entry name" value="Aliphatic_acid_kin_short-chain"/>
</dbReference>
<comment type="cofactor">
    <cofactor evidence="6">
        <name>Mg(2+)</name>
        <dbReference type="ChEBI" id="CHEBI:18420"/>
    </cofactor>
    <cofactor evidence="6">
        <name>Mn(2+)</name>
        <dbReference type="ChEBI" id="CHEBI:29035"/>
    </cofactor>
    <text evidence="6">Mg(2+). Can also accept Mn(2+).</text>
</comment>
<keyword evidence="9" id="KW-1185">Reference proteome</keyword>
<feature type="binding site" evidence="6">
    <location>
        <begin position="209"/>
        <end position="213"/>
    </location>
    <ligand>
        <name>ATP</name>
        <dbReference type="ChEBI" id="CHEBI:30616"/>
    </ligand>
</feature>
<dbReference type="EC" id="2.7.2.1" evidence="6"/>
<feature type="binding site" evidence="6">
    <location>
        <position position="7"/>
    </location>
    <ligand>
        <name>Mg(2+)</name>
        <dbReference type="ChEBI" id="CHEBI:18420"/>
    </ligand>
</feature>
<feature type="site" description="Transition state stabilizer" evidence="6">
    <location>
        <position position="181"/>
    </location>
</feature>
<dbReference type="GO" id="GO:0008776">
    <property type="term" value="F:acetate kinase activity"/>
    <property type="evidence" value="ECO:0007669"/>
    <property type="project" value="UniProtKB-EC"/>
</dbReference>
<protein>
    <recommendedName>
        <fullName evidence="6">Acetate kinase</fullName>
        <ecNumber evidence="6">2.7.2.1</ecNumber>
    </recommendedName>
    <alternativeName>
        <fullName evidence="6">Acetokinase</fullName>
    </alternativeName>
</protein>
<evidence type="ECO:0000256" key="3">
    <source>
        <dbReference type="ARBA" id="ARBA00022741"/>
    </source>
</evidence>
<comment type="catalytic activity">
    <reaction evidence="6">
        <text>acetate + ATP = acetyl phosphate + ADP</text>
        <dbReference type="Rhea" id="RHEA:11352"/>
        <dbReference type="ChEBI" id="CHEBI:22191"/>
        <dbReference type="ChEBI" id="CHEBI:30089"/>
        <dbReference type="ChEBI" id="CHEBI:30616"/>
        <dbReference type="ChEBI" id="CHEBI:456216"/>
        <dbReference type="EC" id="2.7.2.1"/>
    </reaction>
</comment>
<evidence type="ECO:0000256" key="6">
    <source>
        <dbReference type="HAMAP-Rule" id="MF_00020"/>
    </source>
</evidence>
<feature type="binding site" evidence="6">
    <location>
        <begin position="331"/>
        <end position="335"/>
    </location>
    <ligand>
        <name>ATP</name>
        <dbReference type="ChEBI" id="CHEBI:30616"/>
    </ligand>
</feature>
<dbReference type="PROSITE" id="PS01075">
    <property type="entry name" value="ACETATE_KINASE_1"/>
    <property type="match status" value="1"/>
</dbReference>
<dbReference type="Pfam" id="PF00871">
    <property type="entry name" value="Acetate_kinase"/>
    <property type="match status" value="1"/>
</dbReference>
<dbReference type="PROSITE" id="PS01076">
    <property type="entry name" value="ACETATE_KINASE_2"/>
    <property type="match status" value="1"/>
</dbReference>
<dbReference type="PANTHER" id="PTHR21060">
    <property type="entry name" value="ACETATE KINASE"/>
    <property type="match status" value="1"/>
</dbReference>
<feature type="active site" description="Proton donor/acceptor" evidence="6">
    <location>
        <position position="149"/>
    </location>
</feature>
<dbReference type="InterPro" id="IPR043129">
    <property type="entry name" value="ATPase_NBD"/>
</dbReference>
<comment type="subunit">
    <text evidence="6">Homodimer.</text>
</comment>
<feature type="binding site" evidence="6">
    <location>
        <position position="385"/>
    </location>
    <ligand>
        <name>Mg(2+)</name>
        <dbReference type="ChEBI" id="CHEBI:18420"/>
    </ligand>
</feature>
<keyword evidence="6" id="KW-0479">Metal-binding</keyword>
<dbReference type="Gene3D" id="3.30.420.40">
    <property type="match status" value="2"/>
</dbReference>
<dbReference type="SUPFAM" id="SSF53067">
    <property type="entry name" value="Actin-like ATPase domain"/>
    <property type="match status" value="2"/>
</dbReference>
<keyword evidence="3 6" id="KW-0547">Nucleotide-binding</keyword>
<dbReference type="HAMAP" id="MF_00020">
    <property type="entry name" value="Acetate_kinase"/>
    <property type="match status" value="1"/>
</dbReference>
<evidence type="ECO:0000256" key="1">
    <source>
        <dbReference type="ARBA" id="ARBA00008748"/>
    </source>
</evidence>
<keyword evidence="2 6" id="KW-0808">Transferase</keyword>
<evidence type="ECO:0000313" key="8">
    <source>
        <dbReference type="EMBL" id="MDN3202997.1"/>
    </source>
</evidence>
<dbReference type="CDD" id="cd24010">
    <property type="entry name" value="ASKHA_NBD_AcK_PK"/>
    <property type="match status" value="1"/>
</dbReference>
<evidence type="ECO:0000256" key="5">
    <source>
        <dbReference type="ARBA" id="ARBA00022840"/>
    </source>
</evidence>
<dbReference type="InterPro" id="IPR023865">
    <property type="entry name" value="Aliphatic_acid_kinase_CS"/>
</dbReference>
<keyword evidence="6" id="KW-0460">Magnesium</keyword>
<evidence type="ECO:0000313" key="9">
    <source>
        <dbReference type="Proteomes" id="UP001171916"/>
    </source>
</evidence>
<accession>A0ABT7Y914</accession>
<dbReference type="PANTHER" id="PTHR21060:SF15">
    <property type="entry name" value="ACETATE KINASE-RELATED"/>
    <property type="match status" value="1"/>
</dbReference>
<feature type="binding site" evidence="6">
    <location>
        <position position="92"/>
    </location>
    <ligand>
        <name>substrate</name>
    </ligand>
</feature>
<proteinExistence type="inferred from homology"/>
<feature type="binding site" evidence="6">
    <location>
        <begin position="283"/>
        <end position="285"/>
    </location>
    <ligand>
        <name>ATP</name>
        <dbReference type="ChEBI" id="CHEBI:30616"/>
    </ligand>
</feature>
<dbReference type="PIRSF" id="PIRSF000722">
    <property type="entry name" value="Acetate_prop_kin"/>
    <property type="match status" value="1"/>
</dbReference>
<feature type="site" description="Transition state stabilizer" evidence="6">
    <location>
        <position position="242"/>
    </location>
</feature>
<evidence type="ECO:0000256" key="2">
    <source>
        <dbReference type="ARBA" id="ARBA00022679"/>
    </source>
</evidence>
<evidence type="ECO:0000256" key="7">
    <source>
        <dbReference type="RuleBase" id="RU003835"/>
    </source>
</evidence>
<evidence type="ECO:0000256" key="4">
    <source>
        <dbReference type="ARBA" id="ARBA00022777"/>
    </source>
</evidence>
<dbReference type="PRINTS" id="PR00471">
    <property type="entry name" value="ACETATEKNASE"/>
</dbReference>
<keyword evidence="4 6" id="KW-0418">Kinase</keyword>
<sequence length="399" mass="44187">MKTLVINSGSSSLKFQLFQMPEEVLLCKGLVDRIGQKDAQLSFKNLRDEKSLNQELEIQNHDFALKQVIKLIEDKQLGVIANTSEIQLIGHRLVHGGTHFSEPIILTDEVLEKIDEVSTLAPLHNPHNLKGVKVTQTLFPKATQVGVFDTAFHQSIPEKAYRYAIPKKMADENGIRVYGFHGTSHEFITHQTSDFLKKPLNQTSLISLHLGNGCSMVAVKNGKCIDTSMGFSPLDGLVMGSRSGDLDPTILLFLQRELKMSLEEVDHLLNKKSGLIGLCGTNDLREIISLEKDGNQDAKLALEIYCYRIKKYIGAFLAVLGEVDAIVFTAGVGENAAIIREKSLEGLEHLGIKVDSEKNQQANGEENSFHSEESKISLLVIPTNEELAIAKASYEILKK</sequence>
<dbReference type="Proteomes" id="UP001171916">
    <property type="component" value="Unassembled WGS sequence"/>
</dbReference>
<comment type="similarity">
    <text evidence="1 6 7">Belongs to the acetokinase family.</text>
</comment>
<comment type="function">
    <text evidence="6">Catalyzes the formation of acetyl phosphate from acetate and ATP. Can also catalyze the reverse reaction.</text>
</comment>
<gene>
    <name evidence="6" type="primary">ackA</name>
    <name evidence="8" type="ORF">QVH07_02495</name>
</gene>
<feature type="binding site" evidence="6">
    <location>
        <position position="14"/>
    </location>
    <ligand>
        <name>ATP</name>
        <dbReference type="ChEBI" id="CHEBI:30616"/>
    </ligand>
</feature>
<keyword evidence="5 6" id="KW-0067">ATP-binding</keyword>
<organism evidence="8 9">
    <name type="scientific">Algoriphagus sediminis</name>
    <dbReference type="NCBI Taxonomy" id="3057113"/>
    <lineage>
        <taxon>Bacteria</taxon>
        <taxon>Pseudomonadati</taxon>
        <taxon>Bacteroidota</taxon>
        <taxon>Cytophagia</taxon>
        <taxon>Cytophagales</taxon>
        <taxon>Cyclobacteriaceae</taxon>
        <taxon>Algoriphagus</taxon>
    </lineage>
</organism>
<comment type="pathway">
    <text evidence="6">Metabolic intermediate biosynthesis; acetyl-CoA biosynthesis; acetyl-CoA from acetate: step 1/2.</text>
</comment>
<dbReference type="EMBL" id="JAUEPH010000001">
    <property type="protein sequence ID" value="MDN3202997.1"/>
    <property type="molecule type" value="Genomic_DNA"/>
</dbReference>
<dbReference type="RefSeq" id="WP_289998550.1">
    <property type="nucleotide sequence ID" value="NZ_JAUEPH010000001.1"/>
</dbReference>
<comment type="subcellular location">
    <subcellularLocation>
        <location evidence="6">Cytoplasm</location>
    </subcellularLocation>
</comment>
<comment type="caution">
    <text evidence="8">The sequence shown here is derived from an EMBL/GenBank/DDBJ whole genome shotgun (WGS) entry which is preliminary data.</text>
</comment>
<dbReference type="NCBIfam" id="TIGR00016">
    <property type="entry name" value="ackA"/>
    <property type="match status" value="1"/>
</dbReference>
<dbReference type="InterPro" id="IPR004372">
    <property type="entry name" value="Ac/propionate_kinase"/>
</dbReference>
<keyword evidence="6" id="KW-0963">Cytoplasm</keyword>
<reference evidence="8" key="1">
    <citation type="submission" date="2023-06" db="EMBL/GenBank/DDBJ databases">
        <title>Robiginitalea aurantiacus sp. nov. and Algoriphagus sediminis sp. nov., isolated from coastal sediment.</title>
        <authorList>
            <person name="Zhou Z.Y."/>
            <person name="An J."/>
            <person name="Jia Y.W."/>
            <person name="Du Z.J."/>
        </authorList>
    </citation>
    <scope>NUCLEOTIDE SEQUENCE</scope>
    <source>
        <strain evidence="8">C2-7</strain>
    </source>
</reference>